<evidence type="ECO:0000313" key="3">
    <source>
        <dbReference type="Proteomes" id="UP001054252"/>
    </source>
</evidence>
<feature type="region of interest" description="Disordered" evidence="1">
    <location>
        <begin position="45"/>
        <end position="69"/>
    </location>
</feature>
<protein>
    <submittedName>
        <fullName evidence="2">Uncharacterized protein</fullName>
    </submittedName>
</protein>
<reference evidence="2 3" key="1">
    <citation type="journal article" date="2021" name="Commun. Biol.">
        <title>The genome of Shorea leprosula (Dipterocarpaceae) highlights the ecological relevance of drought in aseasonal tropical rainforests.</title>
        <authorList>
            <person name="Ng K.K.S."/>
            <person name="Kobayashi M.J."/>
            <person name="Fawcett J.A."/>
            <person name="Hatakeyama M."/>
            <person name="Paape T."/>
            <person name="Ng C.H."/>
            <person name="Ang C.C."/>
            <person name="Tnah L.H."/>
            <person name="Lee C.T."/>
            <person name="Nishiyama T."/>
            <person name="Sese J."/>
            <person name="O'Brien M.J."/>
            <person name="Copetti D."/>
            <person name="Mohd Noor M.I."/>
            <person name="Ong R.C."/>
            <person name="Putra M."/>
            <person name="Sireger I.Z."/>
            <person name="Indrioko S."/>
            <person name="Kosugi Y."/>
            <person name="Izuno A."/>
            <person name="Isagi Y."/>
            <person name="Lee S.L."/>
            <person name="Shimizu K.K."/>
        </authorList>
    </citation>
    <scope>NUCLEOTIDE SEQUENCE [LARGE SCALE GENOMIC DNA]</scope>
    <source>
        <strain evidence="2">214</strain>
    </source>
</reference>
<comment type="caution">
    <text evidence="2">The sequence shown here is derived from an EMBL/GenBank/DDBJ whole genome shotgun (WGS) entry which is preliminary data.</text>
</comment>
<dbReference type="Proteomes" id="UP001054252">
    <property type="component" value="Unassembled WGS sequence"/>
</dbReference>
<name>A0AAV5LAT8_9ROSI</name>
<accession>A0AAV5LAT8</accession>
<evidence type="ECO:0000256" key="1">
    <source>
        <dbReference type="SAM" id="MobiDB-lite"/>
    </source>
</evidence>
<organism evidence="2 3">
    <name type="scientific">Rubroshorea leprosula</name>
    <dbReference type="NCBI Taxonomy" id="152421"/>
    <lineage>
        <taxon>Eukaryota</taxon>
        <taxon>Viridiplantae</taxon>
        <taxon>Streptophyta</taxon>
        <taxon>Embryophyta</taxon>
        <taxon>Tracheophyta</taxon>
        <taxon>Spermatophyta</taxon>
        <taxon>Magnoliopsida</taxon>
        <taxon>eudicotyledons</taxon>
        <taxon>Gunneridae</taxon>
        <taxon>Pentapetalae</taxon>
        <taxon>rosids</taxon>
        <taxon>malvids</taxon>
        <taxon>Malvales</taxon>
        <taxon>Dipterocarpaceae</taxon>
        <taxon>Rubroshorea</taxon>
    </lineage>
</organism>
<keyword evidence="3" id="KW-1185">Reference proteome</keyword>
<evidence type="ECO:0000313" key="2">
    <source>
        <dbReference type="EMBL" id="GKV34340.1"/>
    </source>
</evidence>
<dbReference type="EMBL" id="BPVZ01000104">
    <property type="protein sequence ID" value="GKV34340.1"/>
    <property type="molecule type" value="Genomic_DNA"/>
</dbReference>
<gene>
    <name evidence="2" type="ORF">SLEP1_g42717</name>
</gene>
<dbReference type="AlphaFoldDB" id="A0AAV5LAT8"/>
<sequence length="69" mass="7148">MPPLAPLADSTRLYSVTVPFSVSVLKPGRSLLAPVTAGNWSGPCTFPISSPPATAQPADPRSPDSPMFP</sequence>
<proteinExistence type="predicted"/>